<dbReference type="Proteomes" id="UP000663842">
    <property type="component" value="Unassembled WGS sequence"/>
</dbReference>
<reference evidence="1" key="1">
    <citation type="submission" date="2021-02" db="EMBL/GenBank/DDBJ databases">
        <authorList>
            <person name="Nowell W R."/>
        </authorList>
    </citation>
    <scope>NUCLEOTIDE SEQUENCE</scope>
</reference>
<feature type="non-terminal residue" evidence="1">
    <location>
        <position position="1"/>
    </location>
</feature>
<evidence type="ECO:0000313" key="1">
    <source>
        <dbReference type="EMBL" id="CAF4342164.1"/>
    </source>
</evidence>
<proteinExistence type="predicted"/>
<dbReference type="EMBL" id="CAJOBF010014755">
    <property type="protein sequence ID" value="CAF4342164.1"/>
    <property type="molecule type" value="Genomic_DNA"/>
</dbReference>
<evidence type="ECO:0000313" key="2">
    <source>
        <dbReference type="Proteomes" id="UP000663842"/>
    </source>
</evidence>
<protein>
    <submittedName>
        <fullName evidence="1">Uncharacterized protein</fullName>
    </submittedName>
</protein>
<sequence length="69" mass="7686">PYFTHCLQLVVNDGIKANAAAVSSLQKVARLAKLAHSSTAFSERLEKFNYTIPRAVCTYHLWKIVSHGL</sequence>
<accession>A0A820KE23</accession>
<gene>
    <name evidence="1" type="ORF">UXM345_LOCUS35574</name>
</gene>
<organism evidence="1 2">
    <name type="scientific">Rotaria magnacalcarata</name>
    <dbReference type="NCBI Taxonomy" id="392030"/>
    <lineage>
        <taxon>Eukaryota</taxon>
        <taxon>Metazoa</taxon>
        <taxon>Spiralia</taxon>
        <taxon>Gnathifera</taxon>
        <taxon>Rotifera</taxon>
        <taxon>Eurotatoria</taxon>
        <taxon>Bdelloidea</taxon>
        <taxon>Philodinida</taxon>
        <taxon>Philodinidae</taxon>
        <taxon>Rotaria</taxon>
    </lineage>
</organism>
<dbReference type="AlphaFoldDB" id="A0A820KE23"/>
<name>A0A820KE23_9BILA</name>
<comment type="caution">
    <text evidence="1">The sequence shown here is derived from an EMBL/GenBank/DDBJ whole genome shotgun (WGS) entry which is preliminary data.</text>
</comment>